<protein>
    <submittedName>
        <fullName evidence="3">DUF983 domain-containing protein</fullName>
    </submittedName>
    <submittedName>
        <fullName evidence="2">Uncharacterized protein DUF983</fullName>
    </submittedName>
</protein>
<name>A0A2W7RH16_9BACT</name>
<evidence type="ECO:0000313" key="4">
    <source>
        <dbReference type="Proteomes" id="UP000249115"/>
    </source>
</evidence>
<dbReference type="AlphaFoldDB" id="A0A2W7RH16"/>
<keyword evidence="1" id="KW-0812">Transmembrane</keyword>
<evidence type="ECO:0000256" key="1">
    <source>
        <dbReference type="SAM" id="Phobius"/>
    </source>
</evidence>
<dbReference type="Proteomes" id="UP000249115">
    <property type="component" value="Unassembled WGS sequence"/>
</dbReference>
<reference evidence="3 5" key="2">
    <citation type="submission" date="2019-08" db="EMBL/GenBank/DDBJ databases">
        <title>Genome of Algoriphagus ratkowskyi IC026.</title>
        <authorList>
            <person name="Bowman J.P."/>
        </authorList>
    </citation>
    <scope>NUCLEOTIDE SEQUENCE [LARGE SCALE GENOMIC DNA]</scope>
    <source>
        <strain evidence="3 5">IC026</strain>
    </source>
</reference>
<accession>A0A2W7RH16</accession>
<evidence type="ECO:0000313" key="5">
    <source>
        <dbReference type="Proteomes" id="UP000321927"/>
    </source>
</evidence>
<sequence length="128" mass="14570">MKLSTLKSLYQCKCPRCHEGDMFLRGQILNPTKFSDMNKECSNCGQYLEPEPGFYLGAMFISYGFNTAVFIAVWVTLSILKPDYSLTLLLTLIGVAVLLLTPFIYRISRSIWLSFFVSYRGKDLPSSE</sequence>
<keyword evidence="1" id="KW-1133">Transmembrane helix</keyword>
<dbReference type="Pfam" id="PF06170">
    <property type="entry name" value="DUF983"/>
    <property type="match status" value="1"/>
</dbReference>
<keyword evidence="1" id="KW-0472">Membrane</keyword>
<reference evidence="2 4" key="1">
    <citation type="submission" date="2018-06" db="EMBL/GenBank/DDBJ databases">
        <title>Genomic Encyclopedia of Archaeal and Bacterial Type Strains, Phase II (KMG-II): from individual species to whole genera.</title>
        <authorList>
            <person name="Goeker M."/>
        </authorList>
    </citation>
    <scope>NUCLEOTIDE SEQUENCE [LARGE SCALE GENOMIC DNA]</scope>
    <source>
        <strain evidence="2 4">DSM 22686</strain>
    </source>
</reference>
<organism evidence="2 4">
    <name type="scientific">Algoriphagus ratkowskyi</name>
    <dbReference type="NCBI Taxonomy" id="57028"/>
    <lineage>
        <taxon>Bacteria</taxon>
        <taxon>Pseudomonadati</taxon>
        <taxon>Bacteroidota</taxon>
        <taxon>Cytophagia</taxon>
        <taxon>Cytophagales</taxon>
        <taxon>Cyclobacteriaceae</taxon>
        <taxon>Algoriphagus</taxon>
    </lineage>
</organism>
<dbReference type="InterPro" id="IPR009325">
    <property type="entry name" value="DUF983"/>
</dbReference>
<gene>
    <name evidence="3" type="ORF">ESW18_07350</name>
    <name evidence="2" type="ORF">LV84_00893</name>
</gene>
<dbReference type="EMBL" id="VORV01000004">
    <property type="protein sequence ID" value="TXD78599.1"/>
    <property type="molecule type" value="Genomic_DNA"/>
</dbReference>
<evidence type="ECO:0000313" key="3">
    <source>
        <dbReference type="EMBL" id="TXD78599.1"/>
    </source>
</evidence>
<dbReference type="EMBL" id="QKZU01000003">
    <property type="protein sequence ID" value="PZX59684.1"/>
    <property type="molecule type" value="Genomic_DNA"/>
</dbReference>
<dbReference type="Proteomes" id="UP000321927">
    <property type="component" value="Unassembled WGS sequence"/>
</dbReference>
<proteinExistence type="predicted"/>
<keyword evidence="5" id="KW-1185">Reference proteome</keyword>
<evidence type="ECO:0000313" key="2">
    <source>
        <dbReference type="EMBL" id="PZX59684.1"/>
    </source>
</evidence>
<feature type="transmembrane region" description="Helical" evidence="1">
    <location>
        <begin position="86"/>
        <end position="105"/>
    </location>
</feature>
<feature type="transmembrane region" description="Helical" evidence="1">
    <location>
        <begin position="54"/>
        <end position="80"/>
    </location>
</feature>
<dbReference type="OrthoDB" id="9790326at2"/>
<comment type="caution">
    <text evidence="2">The sequence shown here is derived from an EMBL/GenBank/DDBJ whole genome shotgun (WGS) entry which is preliminary data.</text>
</comment>
<dbReference type="RefSeq" id="WP_086499263.1">
    <property type="nucleotide sequence ID" value="NZ_MSSV01000003.1"/>
</dbReference>